<protein>
    <submittedName>
        <fullName evidence="3">Uncharacterized protein</fullName>
    </submittedName>
</protein>
<dbReference type="WBParaSite" id="TMUE_3000014512.1">
    <property type="protein sequence ID" value="TMUE_3000014512.1"/>
    <property type="gene ID" value="WBGene00285788"/>
</dbReference>
<evidence type="ECO:0000313" key="2">
    <source>
        <dbReference type="Proteomes" id="UP000046395"/>
    </source>
</evidence>
<name>A0A5S6R5M5_TRIMR</name>
<feature type="compositionally biased region" description="Basic and acidic residues" evidence="1">
    <location>
        <begin position="140"/>
        <end position="155"/>
    </location>
</feature>
<sequence length="161" mass="18833">MGMFDLKQVQQQFYWWHVVPSGRLQWPTGRLYGRRAEPPETATLFPLDTNSAYARACKKPGQIGFSEAVEALMKLKRRQERLHTAGARKNKLHSIWPTDRTREIRGSEILERLEESVQQIQATKALPWWLSDQNQLRWSEKRPAKQSGARRDEMVKNGIYV</sequence>
<proteinExistence type="predicted"/>
<dbReference type="Proteomes" id="UP000046395">
    <property type="component" value="Unassembled WGS sequence"/>
</dbReference>
<feature type="region of interest" description="Disordered" evidence="1">
    <location>
        <begin position="140"/>
        <end position="161"/>
    </location>
</feature>
<dbReference type="AlphaFoldDB" id="A0A5S6R5M5"/>
<evidence type="ECO:0000313" key="3">
    <source>
        <dbReference type="WBParaSite" id="TMUE_3000014512.1"/>
    </source>
</evidence>
<accession>A0A5S6R5M5</accession>
<evidence type="ECO:0000256" key="1">
    <source>
        <dbReference type="SAM" id="MobiDB-lite"/>
    </source>
</evidence>
<keyword evidence="2" id="KW-1185">Reference proteome</keyword>
<organism evidence="2 3">
    <name type="scientific">Trichuris muris</name>
    <name type="common">Mouse whipworm</name>
    <dbReference type="NCBI Taxonomy" id="70415"/>
    <lineage>
        <taxon>Eukaryota</taxon>
        <taxon>Metazoa</taxon>
        <taxon>Ecdysozoa</taxon>
        <taxon>Nematoda</taxon>
        <taxon>Enoplea</taxon>
        <taxon>Dorylaimia</taxon>
        <taxon>Trichinellida</taxon>
        <taxon>Trichuridae</taxon>
        <taxon>Trichuris</taxon>
    </lineage>
</organism>
<reference evidence="3" key="1">
    <citation type="submission" date="2019-12" db="UniProtKB">
        <authorList>
            <consortium name="WormBaseParasite"/>
        </authorList>
    </citation>
    <scope>IDENTIFICATION</scope>
</reference>